<comment type="caution">
    <text evidence="3">The sequence shown here is derived from an EMBL/GenBank/DDBJ whole genome shotgun (WGS) entry which is preliminary data.</text>
</comment>
<evidence type="ECO:0000313" key="3">
    <source>
        <dbReference type="EMBL" id="MPN25011.1"/>
    </source>
</evidence>
<keyword evidence="2" id="KW-0560">Oxidoreductase</keyword>
<proteinExistence type="inferred from homology"/>
<dbReference type="SUPFAM" id="SSF89733">
    <property type="entry name" value="L-sulfolactate dehydrogenase-like"/>
    <property type="match status" value="1"/>
</dbReference>
<organism evidence="3">
    <name type="scientific">bioreactor metagenome</name>
    <dbReference type="NCBI Taxonomy" id="1076179"/>
    <lineage>
        <taxon>unclassified sequences</taxon>
        <taxon>metagenomes</taxon>
        <taxon>ecological metagenomes</taxon>
    </lineage>
</organism>
<dbReference type="AlphaFoldDB" id="A0A645GDL2"/>
<comment type="similarity">
    <text evidence="1">Belongs to the LDH2/MDH2 oxidoreductase family.</text>
</comment>
<reference evidence="3" key="1">
    <citation type="submission" date="2019-08" db="EMBL/GenBank/DDBJ databases">
        <authorList>
            <person name="Kucharzyk K."/>
            <person name="Murdoch R.W."/>
            <person name="Higgins S."/>
            <person name="Loffler F."/>
        </authorList>
    </citation>
    <scope>NUCLEOTIDE SEQUENCE</scope>
</reference>
<sequence>MDVDIPRFWEETDKMTNIGYFMGAIDISKFCPLDVFEQRAEKLFASMKSSRPAPGFDQVMIPGEIELNMTRKSREEGIEMSEVSLREFKELAERYNIEYPF</sequence>
<name>A0A645GDL2_9ZZZZ</name>
<dbReference type="Gene3D" id="3.30.1370.60">
    <property type="entry name" value="Hypothetical oxidoreductase yiak, domain 2"/>
    <property type="match status" value="1"/>
</dbReference>
<dbReference type="InterPro" id="IPR036111">
    <property type="entry name" value="Mal/L-sulfo/L-lacto_DH-like_sf"/>
</dbReference>
<evidence type="ECO:0000256" key="2">
    <source>
        <dbReference type="ARBA" id="ARBA00023002"/>
    </source>
</evidence>
<dbReference type="GO" id="GO:0016491">
    <property type="term" value="F:oxidoreductase activity"/>
    <property type="evidence" value="ECO:0007669"/>
    <property type="project" value="UniProtKB-KW"/>
</dbReference>
<dbReference type="InterPro" id="IPR043143">
    <property type="entry name" value="Mal/L-sulf/L-lact_DH-like_NADP"/>
</dbReference>
<dbReference type="PANTHER" id="PTHR11091:SF0">
    <property type="entry name" value="MALATE DEHYDROGENASE"/>
    <property type="match status" value="1"/>
</dbReference>
<evidence type="ECO:0008006" key="4">
    <source>
        <dbReference type="Google" id="ProtNLM"/>
    </source>
</evidence>
<evidence type="ECO:0000256" key="1">
    <source>
        <dbReference type="ARBA" id="ARBA00006056"/>
    </source>
</evidence>
<dbReference type="InterPro" id="IPR003767">
    <property type="entry name" value="Malate/L-lactate_DH-like"/>
</dbReference>
<accession>A0A645GDL2</accession>
<protein>
    <recommendedName>
        <fullName evidence="4">Oxidoreductase YjmC</fullName>
    </recommendedName>
</protein>
<dbReference type="PANTHER" id="PTHR11091">
    <property type="entry name" value="OXIDOREDUCTASE-RELATED"/>
    <property type="match status" value="1"/>
</dbReference>
<gene>
    <name evidence="3" type="ORF">SDC9_172418</name>
</gene>
<dbReference type="EMBL" id="VSSQ01074039">
    <property type="protein sequence ID" value="MPN25011.1"/>
    <property type="molecule type" value="Genomic_DNA"/>
</dbReference>
<dbReference type="Pfam" id="PF02615">
    <property type="entry name" value="Ldh_2"/>
    <property type="match status" value="1"/>
</dbReference>